<organism evidence="3 4">
    <name type="scientific">Actinoplanes missouriensis (strain ATCC 14538 / DSM 43046 / CBS 188.64 / JCM 3121 / NBRC 102363 / NCIMB 12654 / NRRL B-3342 / UNCC 431)</name>
    <dbReference type="NCBI Taxonomy" id="512565"/>
    <lineage>
        <taxon>Bacteria</taxon>
        <taxon>Bacillati</taxon>
        <taxon>Actinomycetota</taxon>
        <taxon>Actinomycetes</taxon>
        <taxon>Micromonosporales</taxon>
        <taxon>Micromonosporaceae</taxon>
        <taxon>Actinoplanes</taxon>
    </lineage>
</organism>
<dbReference type="Pfam" id="PF13581">
    <property type="entry name" value="HATPase_c_2"/>
    <property type="match status" value="1"/>
</dbReference>
<dbReference type="STRING" id="512565.AMIS_74950"/>
<dbReference type="GO" id="GO:0004674">
    <property type="term" value="F:protein serine/threonine kinase activity"/>
    <property type="evidence" value="ECO:0007669"/>
    <property type="project" value="UniProtKB-KW"/>
</dbReference>
<keyword evidence="1" id="KW-0418">Kinase</keyword>
<accession>I0HI78</accession>
<dbReference type="EMBL" id="AP012319">
    <property type="protein sequence ID" value="BAL92715.1"/>
    <property type="molecule type" value="Genomic_DNA"/>
</dbReference>
<gene>
    <name evidence="3" type="ordered locus">AMIS_74950</name>
</gene>
<keyword evidence="4" id="KW-1185">Reference proteome</keyword>
<keyword evidence="1" id="KW-0808">Transferase</keyword>
<evidence type="ECO:0000259" key="2">
    <source>
        <dbReference type="Pfam" id="PF13581"/>
    </source>
</evidence>
<reference evidence="3 4" key="1">
    <citation type="submission" date="2012-02" db="EMBL/GenBank/DDBJ databases">
        <title>Complete genome sequence of Actinoplanes missouriensis 431 (= NBRC 102363).</title>
        <authorList>
            <person name="Ohnishi Y."/>
            <person name="Ishikawa J."/>
            <person name="Sekine M."/>
            <person name="Hosoyama A."/>
            <person name="Harada T."/>
            <person name="Narita H."/>
            <person name="Hata T."/>
            <person name="Konno Y."/>
            <person name="Tutikane K."/>
            <person name="Fujita N."/>
            <person name="Horinouchi S."/>
            <person name="Hayakawa M."/>
        </authorList>
    </citation>
    <scope>NUCLEOTIDE SEQUENCE [LARGE SCALE GENOMIC DNA]</scope>
    <source>
        <strain evidence="4">ATCC 14538 / DSM 43046 / CBS 188.64 / JCM 3121 / NBRC 102363 / NCIMB 12654 / NRRL B-3342 / UNCC 431</strain>
    </source>
</reference>
<dbReference type="Gene3D" id="3.30.565.10">
    <property type="entry name" value="Histidine kinase-like ATPase, C-terminal domain"/>
    <property type="match status" value="1"/>
</dbReference>
<name>I0HI78_ACTM4</name>
<dbReference type="CDD" id="cd16936">
    <property type="entry name" value="HATPase_RsbW-like"/>
    <property type="match status" value="1"/>
</dbReference>
<proteinExistence type="predicted"/>
<dbReference type="eggNOG" id="COG2172">
    <property type="taxonomic scope" value="Bacteria"/>
</dbReference>
<feature type="domain" description="Histidine kinase/HSP90-like ATPase" evidence="2">
    <location>
        <begin position="174"/>
        <end position="251"/>
    </location>
</feature>
<protein>
    <recommendedName>
        <fullName evidence="2">Histidine kinase/HSP90-like ATPase domain-containing protein</fullName>
    </recommendedName>
</protein>
<evidence type="ECO:0000313" key="3">
    <source>
        <dbReference type="EMBL" id="BAL92715.1"/>
    </source>
</evidence>
<dbReference type="SUPFAM" id="SSF55874">
    <property type="entry name" value="ATPase domain of HSP90 chaperone/DNA topoisomerase II/histidine kinase"/>
    <property type="match status" value="1"/>
</dbReference>
<keyword evidence="1" id="KW-0723">Serine/threonine-protein kinase</keyword>
<dbReference type="PATRIC" id="fig|512565.3.peg.7505"/>
<dbReference type="InterPro" id="IPR003594">
    <property type="entry name" value="HATPase_dom"/>
</dbReference>
<dbReference type="InterPro" id="IPR036890">
    <property type="entry name" value="HATPase_C_sf"/>
</dbReference>
<dbReference type="AlphaFoldDB" id="I0HI78"/>
<evidence type="ECO:0000256" key="1">
    <source>
        <dbReference type="ARBA" id="ARBA00022527"/>
    </source>
</evidence>
<dbReference type="PANTHER" id="PTHR35526">
    <property type="entry name" value="ANTI-SIGMA-F FACTOR RSBW-RELATED"/>
    <property type="match status" value="1"/>
</dbReference>
<dbReference type="Proteomes" id="UP000007882">
    <property type="component" value="Chromosome"/>
</dbReference>
<dbReference type="PANTHER" id="PTHR35526:SF3">
    <property type="entry name" value="ANTI-SIGMA-F FACTOR RSBW"/>
    <property type="match status" value="1"/>
</dbReference>
<sequence>MVSDMGVSPPYLSDDTEQGVTVRLDAGADAAVSLLTVRGSWDDQLRLNASATLRRCFTEHPDALIVDLTGLLDPNSESAPTWVTAQHAAAALIPPVPVALCVPPDLPLADRMQGLGVGRFLPVYAKVRQARVALAGRIPGSERLTATLAPDTDAPSAARNLVSDACLSWGLASLLHPSRLVMSELVTNAVEHAGTEIHVVVTRRGSGLHLAVADGDPALPRLLPSTTRPRPDLPLDERGRGLRTVDQTAASWGAVPAENGKIVWATVRSPLIGLR</sequence>
<dbReference type="InterPro" id="IPR050267">
    <property type="entry name" value="Anti-sigma-factor_SerPK"/>
</dbReference>
<evidence type="ECO:0000313" key="4">
    <source>
        <dbReference type="Proteomes" id="UP000007882"/>
    </source>
</evidence>
<dbReference type="KEGG" id="ams:AMIS_74950"/>
<dbReference type="HOGENOM" id="CLU_087828_0_0_11"/>